<evidence type="ECO:0000313" key="2">
    <source>
        <dbReference type="EMBL" id="OGF79345.1"/>
    </source>
</evidence>
<organism evidence="2 3">
    <name type="scientific">Candidatus Giovannonibacteria bacterium RIFCSPHIGHO2_02_43_13</name>
    <dbReference type="NCBI Taxonomy" id="1798330"/>
    <lineage>
        <taxon>Bacteria</taxon>
        <taxon>Candidatus Giovannoniibacteriota</taxon>
    </lineage>
</organism>
<dbReference type="EMBL" id="MFHI01000006">
    <property type="protein sequence ID" value="OGF79345.1"/>
    <property type="molecule type" value="Genomic_DNA"/>
</dbReference>
<dbReference type="AlphaFoldDB" id="A0A1F5WUL8"/>
<reference evidence="2 3" key="1">
    <citation type="journal article" date="2016" name="Nat. Commun.">
        <title>Thousands of microbial genomes shed light on interconnected biogeochemical processes in an aquifer system.</title>
        <authorList>
            <person name="Anantharaman K."/>
            <person name="Brown C.T."/>
            <person name="Hug L.A."/>
            <person name="Sharon I."/>
            <person name="Castelle C.J."/>
            <person name="Probst A.J."/>
            <person name="Thomas B.C."/>
            <person name="Singh A."/>
            <person name="Wilkins M.J."/>
            <person name="Karaoz U."/>
            <person name="Brodie E.L."/>
            <person name="Williams K.H."/>
            <person name="Hubbard S.S."/>
            <person name="Banfield J.F."/>
        </authorList>
    </citation>
    <scope>NUCLEOTIDE SEQUENCE [LARGE SCALE GENOMIC DNA]</scope>
</reference>
<feature type="transmembrane region" description="Helical" evidence="1">
    <location>
        <begin position="12"/>
        <end position="35"/>
    </location>
</feature>
<keyword evidence="1" id="KW-0812">Transmembrane</keyword>
<keyword evidence="1" id="KW-0472">Membrane</keyword>
<protein>
    <submittedName>
        <fullName evidence="2">Uncharacterized protein</fullName>
    </submittedName>
</protein>
<proteinExistence type="predicted"/>
<comment type="caution">
    <text evidence="2">The sequence shown here is derived from an EMBL/GenBank/DDBJ whole genome shotgun (WGS) entry which is preliminary data.</text>
</comment>
<feature type="transmembrane region" description="Helical" evidence="1">
    <location>
        <begin position="41"/>
        <end position="61"/>
    </location>
</feature>
<sequence length="70" mass="7702">MEESRVAMRITYCPAGIPNVGIVQALLLVPLPIAQEAQINATWFVFALFQSVMPTVVLTFAKPVELQLIC</sequence>
<accession>A0A1F5WUL8</accession>
<dbReference type="Proteomes" id="UP000178425">
    <property type="component" value="Unassembled WGS sequence"/>
</dbReference>
<keyword evidence="1" id="KW-1133">Transmembrane helix</keyword>
<evidence type="ECO:0000256" key="1">
    <source>
        <dbReference type="SAM" id="Phobius"/>
    </source>
</evidence>
<gene>
    <name evidence="2" type="ORF">A2W54_01270</name>
</gene>
<name>A0A1F5WUL8_9BACT</name>
<evidence type="ECO:0000313" key="3">
    <source>
        <dbReference type="Proteomes" id="UP000178425"/>
    </source>
</evidence>